<comment type="caution">
    <text evidence="2">The sequence shown here is derived from an EMBL/GenBank/DDBJ whole genome shotgun (WGS) entry which is preliminary data.</text>
</comment>
<accession>A0AAN6ZDE5</accession>
<keyword evidence="3" id="KW-1185">Reference proteome</keyword>
<proteinExistence type="predicted"/>
<evidence type="ECO:0000313" key="2">
    <source>
        <dbReference type="EMBL" id="KAK4134212.1"/>
    </source>
</evidence>
<evidence type="ECO:0000256" key="1">
    <source>
        <dbReference type="SAM" id="MobiDB-lite"/>
    </source>
</evidence>
<dbReference type="Proteomes" id="UP001304895">
    <property type="component" value="Unassembled WGS sequence"/>
</dbReference>
<sequence length="165" mass="18019">MARSTAEAELRLHLSRRRINGVWAMTTGRSASSWLQQNWSALYGVVVLVSCHNAGDGFHFRDPEMEVLIWALSLRAGSIFWEELAFGEIPMYSCMNSVRSRKRSACFLSSDGRHALRSCSSCSSSSVSSPVGTGRGHIPHEAAVSVTGRNRLPGGWSTMDSGSHC</sequence>
<feature type="region of interest" description="Disordered" evidence="1">
    <location>
        <begin position="123"/>
        <end position="144"/>
    </location>
</feature>
<gene>
    <name evidence="2" type="ORF">BT67DRAFT_311598</name>
</gene>
<reference evidence="2" key="2">
    <citation type="submission" date="2023-05" db="EMBL/GenBank/DDBJ databases">
        <authorList>
            <consortium name="Lawrence Berkeley National Laboratory"/>
            <person name="Steindorff A."/>
            <person name="Hensen N."/>
            <person name="Bonometti L."/>
            <person name="Westerberg I."/>
            <person name="Brannstrom I.O."/>
            <person name="Guillou S."/>
            <person name="Cros-Aarteil S."/>
            <person name="Calhoun S."/>
            <person name="Haridas S."/>
            <person name="Kuo A."/>
            <person name="Mondo S."/>
            <person name="Pangilinan J."/>
            <person name="Riley R."/>
            <person name="Labutti K."/>
            <person name="Andreopoulos B."/>
            <person name="Lipzen A."/>
            <person name="Chen C."/>
            <person name="Yanf M."/>
            <person name="Daum C."/>
            <person name="Ng V."/>
            <person name="Clum A."/>
            <person name="Ohm R."/>
            <person name="Martin F."/>
            <person name="Silar P."/>
            <person name="Natvig D."/>
            <person name="Lalanne C."/>
            <person name="Gautier V."/>
            <person name="Ament-Velasquez S.L."/>
            <person name="Kruys A."/>
            <person name="Hutchinson M.I."/>
            <person name="Powell A.J."/>
            <person name="Barry K."/>
            <person name="Miller A.N."/>
            <person name="Grigoriev I.V."/>
            <person name="Debuchy R."/>
            <person name="Gladieux P."/>
            <person name="Thoren M.H."/>
            <person name="Johannesson H."/>
        </authorList>
    </citation>
    <scope>NUCLEOTIDE SEQUENCE</scope>
    <source>
        <strain evidence="2">CBS 123565</strain>
    </source>
</reference>
<protein>
    <submittedName>
        <fullName evidence="2">Uncharacterized protein</fullName>
    </submittedName>
</protein>
<name>A0AAN6ZDE5_9PEZI</name>
<dbReference type="EMBL" id="MU853409">
    <property type="protein sequence ID" value="KAK4134212.1"/>
    <property type="molecule type" value="Genomic_DNA"/>
</dbReference>
<evidence type="ECO:0000313" key="3">
    <source>
        <dbReference type="Proteomes" id="UP001304895"/>
    </source>
</evidence>
<organism evidence="2 3">
    <name type="scientific">Trichocladium antarcticum</name>
    <dbReference type="NCBI Taxonomy" id="1450529"/>
    <lineage>
        <taxon>Eukaryota</taxon>
        <taxon>Fungi</taxon>
        <taxon>Dikarya</taxon>
        <taxon>Ascomycota</taxon>
        <taxon>Pezizomycotina</taxon>
        <taxon>Sordariomycetes</taxon>
        <taxon>Sordariomycetidae</taxon>
        <taxon>Sordariales</taxon>
        <taxon>Chaetomiaceae</taxon>
        <taxon>Trichocladium</taxon>
    </lineage>
</organism>
<dbReference type="AlphaFoldDB" id="A0AAN6ZDE5"/>
<reference evidence="2" key="1">
    <citation type="journal article" date="2023" name="Mol. Phylogenet. Evol.">
        <title>Genome-scale phylogeny and comparative genomics of the fungal order Sordariales.</title>
        <authorList>
            <person name="Hensen N."/>
            <person name="Bonometti L."/>
            <person name="Westerberg I."/>
            <person name="Brannstrom I.O."/>
            <person name="Guillou S."/>
            <person name="Cros-Aarteil S."/>
            <person name="Calhoun S."/>
            <person name="Haridas S."/>
            <person name="Kuo A."/>
            <person name="Mondo S."/>
            <person name="Pangilinan J."/>
            <person name="Riley R."/>
            <person name="LaButti K."/>
            <person name="Andreopoulos B."/>
            <person name="Lipzen A."/>
            <person name="Chen C."/>
            <person name="Yan M."/>
            <person name="Daum C."/>
            <person name="Ng V."/>
            <person name="Clum A."/>
            <person name="Steindorff A."/>
            <person name="Ohm R.A."/>
            <person name="Martin F."/>
            <person name="Silar P."/>
            <person name="Natvig D.O."/>
            <person name="Lalanne C."/>
            <person name="Gautier V."/>
            <person name="Ament-Velasquez S.L."/>
            <person name="Kruys A."/>
            <person name="Hutchinson M.I."/>
            <person name="Powell A.J."/>
            <person name="Barry K."/>
            <person name="Miller A.N."/>
            <person name="Grigoriev I.V."/>
            <person name="Debuchy R."/>
            <person name="Gladieux P."/>
            <person name="Hiltunen Thoren M."/>
            <person name="Johannesson H."/>
        </authorList>
    </citation>
    <scope>NUCLEOTIDE SEQUENCE</scope>
    <source>
        <strain evidence="2">CBS 123565</strain>
    </source>
</reference>